<reference evidence="1 3" key="1">
    <citation type="submission" date="2014-04" db="EMBL/GenBank/DDBJ databases">
        <authorList>
            <person name="Bishop-Lilly K.A."/>
            <person name="Broomall S.M."/>
            <person name="Chain P.S."/>
            <person name="Chertkov O."/>
            <person name="Coyne S.R."/>
            <person name="Daligault H.E."/>
            <person name="Davenport K.W."/>
            <person name="Erkkila T."/>
            <person name="Frey K.G."/>
            <person name="Gibbons H.S."/>
            <person name="Gu W."/>
            <person name="Jaissle J."/>
            <person name="Johnson S.L."/>
            <person name="Koroleva G.I."/>
            <person name="Ladner J.T."/>
            <person name="Lo C.-C."/>
            <person name="Minogue T.D."/>
            <person name="Munk C."/>
            <person name="Palacios G.F."/>
            <person name="Redden C.L."/>
            <person name="Rosenzweig C.N."/>
            <person name="Scholz M.B."/>
            <person name="Teshima H."/>
            <person name="Xu Y."/>
        </authorList>
    </citation>
    <scope>NUCLEOTIDE SEQUENCE [LARGE SCALE GENOMIC DNA]</scope>
    <source>
        <strain evidence="1 3">BHP</strain>
    </source>
</reference>
<dbReference type="EMBL" id="JMQC01000008">
    <property type="protein sequence ID" value="KFN04488.1"/>
    <property type="molecule type" value="Genomic_DNA"/>
</dbReference>
<comment type="caution">
    <text evidence="1">The sequence shown here is derived from an EMBL/GenBank/DDBJ whole genome shotgun (WGS) entry which is preliminary data.</text>
</comment>
<sequence length="100" mass="11594">MQGNHETALDMLQKYVSVCTLNFSLYELHCDSYFDDLDGWFEEFKLGTKTVRNEKIIKASMMQGTVENPLFATLAERPKYKSIVGTLKFKLGMNEHEKHL</sequence>
<dbReference type="RefSeq" id="WP_052109527.1">
    <property type="nucleotide sequence ID" value="NZ_JMQC01000008.1"/>
</dbReference>
<keyword evidence="4" id="KW-1185">Reference proteome</keyword>
<gene>
    <name evidence="2" type="ORF">D0U04_26070</name>
    <name evidence="1" type="ORF">DJ93_572</name>
</gene>
<dbReference type="PATRIC" id="fig|1405.8.peg.747"/>
<organism evidence="1 3">
    <name type="scientific">Bacillus clarus</name>
    <dbReference type="NCBI Taxonomy" id="2338372"/>
    <lineage>
        <taxon>Bacteria</taxon>
        <taxon>Bacillati</taxon>
        <taxon>Bacillota</taxon>
        <taxon>Bacilli</taxon>
        <taxon>Bacillales</taxon>
        <taxon>Bacillaceae</taxon>
        <taxon>Bacillus</taxon>
        <taxon>Bacillus cereus group</taxon>
    </lineage>
</organism>
<name>A0A090Z2A4_9BACI</name>
<protein>
    <submittedName>
        <fullName evidence="1">Uncharacterized protein</fullName>
    </submittedName>
</protein>
<evidence type="ECO:0000313" key="1">
    <source>
        <dbReference type="EMBL" id="KFN04488.1"/>
    </source>
</evidence>
<proteinExistence type="predicted"/>
<dbReference type="AlphaFoldDB" id="A0A090Z2A4"/>
<evidence type="ECO:0000313" key="4">
    <source>
        <dbReference type="Proteomes" id="UP000264294"/>
    </source>
</evidence>
<evidence type="ECO:0000313" key="2">
    <source>
        <dbReference type="EMBL" id="RFT63185.1"/>
    </source>
</evidence>
<dbReference type="Proteomes" id="UP000264294">
    <property type="component" value="Unassembled WGS sequence"/>
</dbReference>
<dbReference type="Proteomes" id="UP000029389">
    <property type="component" value="Unassembled WGS sequence"/>
</dbReference>
<accession>A0A090Z2A4</accession>
<dbReference type="EMBL" id="QVOD01000053">
    <property type="protein sequence ID" value="RFT63185.1"/>
    <property type="molecule type" value="Genomic_DNA"/>
</dbReference>
<reference evidence="2 4" key="2">
    <citation type="submission" date="2018-08" db="EMBL/GenBank/DDBJ databases">
        <title>Bacillus clarus sp. nov. strain PS00077A.</title>
        <authorList>
            <person name="Mendez Acevedo M."/>
            <person name="Carroll L."/>
            <person name="Mukherjee M."/>
            <person name="Wiedmann M."/>
            <person name="Kovac J."/>
        </authorList>
    </citation>
    <scope>NUCLEOTIDE SEQUENCE [LARGE SCALE GENOMIC DNA]</scope>
    <source>
        <strain evidence="2 4">PS00077A</strain>
    </source>
</reference>
<evidence type="ECO:0000313" key="3">
    <source>
        <dbReference type="Proteomes" id="UP000029389"/>
    </source>
</evidence>